<evidence type="ECO:0000313" key="1">
    <source>
        <dbReference type="EMBL" id="KAI8563504.1"/>
    </source>
</evidence>
<sequence>MLWTIHALVELDENDPEEQEEDDDDDDDDRVQIDIGFMFLERDRGSGRRRRRPVVDHGLVVAVEPRSGGDGDDDGIDDEVGVQEARASGAPGLQDPRVGVGIFVW</sequence>
<evidence type="ECO:0000313" key="2">
    <source>
        <dbReference type="Proteomes" id="UP001062846"/>
    </source>
</evidence>
<gene>
    <name evidence="1" type="ORF">RHMOL_Rhmol03G0115600</name>
</gene>
<keyword evidence="2" id="KW-1185">Reference proteome</keyword>
<accession>A0ACC0PE93</accession>
<protein>
    <submittedName>
        <fullName evidence="1">Uncharacterized protein</fullName>
    </submittedName>
</protein>
<comment type="caution">
    <text evidence="1">The sequence shown here is derived from an EMBL/GenBank/DDBJ whole genome shotgun (WGS) entry which is preliminary data.</text>
</comment>
<dbReference type="EMBL" id="CM046390">
    <property type="protein sequence ID" value="KAI8563504.1"/>
    <property type="molecule type" value="Genomic_DNA"/>
</dbReference>
<reference evidence="1" key="1">
    <citation type="submission" date="2022-02" db="EMBL/GenBank/DDBJ databases">
        <title>Plant Genome Project.</title>
        <authorList>
            <person name="Zhang R.-G."/>
        </authorList>
    </citation>
    <scope>NUCLEOTIDE SEQUENCE</scope>
    <source>
        <strain evidence="1">AT1</strain>
    </source>
</reference>
<dbReference type="Proteomes" id="UP001062846">
    <property type="component" value="Chromosome 3"/>
</dbReference>
<organism evidence="1 2">
    <name type="scientific">Rhododendron molle</name>
    <name type="common">Chinese azalea</name>
    <name type="synonym">Azalea mollis</name>
    <dbReference type="NCBI Taxonomy" id="49168"/>
    <lineage>
        <taxon>Eukaryota</taxon>
        <taxon>Viridiplantae</taxon>
        <taxon>Streptophyta</taxon>
        <taxon>Embryophyta</taxon>
        <taxon>Tracheophyta</taxon>
        <taxon>Spermatophyta</taxon>
        <taxon>Magnoliopsida</taxon>
        <taxon>eudicotyledons</taxon>
        <taxon>Gunneridae</taxon>
        <taxon>Pentapetalae</taxon>
        <taxon>asterids</taxon>
        <taxon>Ericales</taxon>
        <taxon>Ericaceae</taxon>
        <taxon>Ericoideae</taxon>
        <taxon>Rhodoreae</taxon>
        <taxon>Rhododendron</taxon>
    </lineage>
</organism>
<name>A0ACC0PE93_RHOML</name>
<proteinExistence type="predicted"/>